<evidence type="ECO:0000256" key="9">
    <source>
        <dbReference type="ARBA" id="ARBA00022833"/>
    </source>
</evidence>
<keyword evidence="12" id="KW-0520">NAD</keyword>
<dbReference type="Proteomes" id="UP000887568">
    <property type="component" value="Unplaced"/>
</dbReference>
<comment type="similarity">
    <text evidence="19">Belongs to the dus family. Dus3 subfamily.</text>
</comment>
<feature type="zinc finger region" description="C3H1-type" evidence="18">
    <location>
        <begin position="116"/>
        <end position="144"/>
    </location>
</feature>
<sequence length="705" mass="78538">MEESGAGLGAMEESTEDPVTELMTPCEETLHPEEKARLMKLLNERQGTAKIKTDFIDFDKIHLKYGPMSSDKPPQNGDRANSDVSRQEADRKEPPQKKLKKTRGMNHSRPRNKWVPVSEKLCPAIMGGEVCSYGEKCNYSHDIAAMGAARQPDIGDRCYNFEMFGKCRHGVVCRFGGSHITEDFQNVVDKEKVKANAGKSITVNNLPVDLKTRLRKKKEKFENADRFLSQLGTKKKPSKQSDGSKSLNTVPKAAGDISVSSDPTKLSTSDEVNQRDMNIQQEETANPNQVSESGSVLIDASTNQGTDVAAHTLKSPQASSSQSGDGVSMATQQPASGTVTDQDVIKIRKREKKQLNVEGKSYLAPLTTVGNLPFRRVCKRLGADITCGEMAMSINLLQGQPSEWALLKRHSSEDCFGVQLAGYFPDTITKCAEMINTYCDVDFVDLNVGCPIDLVYQKGGGSALMSRAGKFEDIVRGMDAVLDVPVTVKMRTGISEKHNIAHKLIPKIYDWGASLVTLHGRSREQRYTRTADWSYIRECVEIAKPHPLIGNGDILSFEDVTAHLENSGAAGVMIARGALIKPWVFTEIKEQRHWDISANERLGILRDYTNYGLEHWGSDTEGVEKTRRFLLEWLSFLHRYIPVGILERLPQKIQQRPPYYMGRNDLETLMSSTNCADWVKISEMLLGPVPDSFQFLPKHKANSYS</sequence>
<evidence type="ECO:0000256" key="11">
    <source>
        <dbReference type="ARBA" id="ARBA00023002"/>
    </source>
</evidence>
<evidence type="ECO:0000313" key="23">
    <source>
        <dbReference type="Proteomes" id="UP000887568"/>
    </source>
</evidence>
<dbReference type="InterPro" id="IPR041367">
    <property type="entry name" value="Znf-CCCH_4"/>
</dbReference>
<dbReference type="PANTHER" id="PTHR45846">
    <property type="entry name" value="TRNA-DIHYDROURIDINE(47) SYNTHASE [NAD(P)(+)]-LIKE"/>
    <property type="match status" value="1"/>
</dbReference>
<evidence type="ECO:0000256" key="8">
    <source>
        <dbReference type="ARBA" id="ARBA00022771"/>
    </source>
</evidence>
<dbReference type="CDD" id="cd02801">
    <property type="entry name" value="DUS_like_FMN"/>
    <property type="match status" value="1"/>
</dbReference>
<dbReference type="PANTHER" id="PTHR45846:SF1">
    <property type="entry name" value="TRNA-DIHYDROURIDINE(47) SYNTHASE [NAD(P)(+)]-LIKE"/>
    <property type="match status" value="1"/>
</dbReference>
<feature type="region of interest" description="Disordered" evidence="20">
    <location>
        <begin position="64"/>
        <end position="111"/>
    </location>
</feature>
<dbReference type="GO" id="GO:0006397">
    <property type="term" value="P:mRNA processing"/>
    <property type="evidence" value="ECO:0007669"/>
    <property type="project" value="UniProtKB-KW"/>
</dbReference>
<dbReference type="OrthoDB" id="259935at2759"/>
<feature type="region of interest" description="Disordered" evidence="20">
    <location>
        <begin position="225"/>
        <end position="272"/>
    </location>
</feature>
<keyword evidence="4" id="KW-0507">mRNA processing</keyword>
<feature type="compositionally biased region" description="Polar residues" evidence="20">
    <location>
        <begin position="314"/>
        <end position="341"/>
    </location>
</feature>
<evidence type="ECO:0000256" key="17">
    <source>
        <dbReference type="ARBA" id="ARBA00049513"/>
    </source>
</evidence>
<dbReference type="PROSITE" id="PS50103">
    <property type="entry name" value="ZF_C3H1"/>
    <property type="match status" value="2"/>
</dbReference>
<feature type="compositionally biased region" description="Polar residues" evidence="20">
    <location>
        <begin position="258"/>
        <end position="272"/>
    </location>
</feature>
<dbReference type="SUPFAM" id="SSF51395">
    <property type="entry name" value="FMN-linked oxidoreductases"/>
    <property type="match status" value="1"/>
</dbReference>
<dbReference type="Pfam" id="PF01207">
    <property type="entry name" value="Dus"/>
    <property type="match status" value="1"/>
</dbReference>
<dbReference type="GeneID" id="119719112"/>
<evidence type="ECO:0000256" key="3">
    <source>
        <dbReference type="ARBA" id="ARBA00022643"/>
    </source>
</evidence>
<organism evidence="22 23">
    <name type="scientific">Patiria miniata</name>
    <name type="common">Bat star</name>
    <name type="synonym">Asterina miniata</name>
    <dbReference type="NCBI Taxonomy" id="46514"/>
    <lineage>
        <taxon>Eukaryota</taxon>
        <taxon>Metazoa</taxon>
        <taxon>Echinodermata</taxon>
        <taxon>Eleutherozoa</taxon>
        <taxon>Asterozoa</taxon>
        <taxon>Asteroidea</taxon>
        <taxon>Valvatacea</taxon>
        <taxon>Valvatida</taxon>
        <taxon>Asterinidae</taxon>
        <taxon>Patiria</taxon>
    </lineage>
</organism>
<evidence type="ECO:0000256" key="15">
    <source>
        <dbReference type="ARBA" id="ARBA00048342"/>
    </source>
</evidence>
<keyword evidence="3 19" id="KW-0288">FMN</keyword>
<name>A0A913Z116_PATMI</name>
<dbReference type="EnsemblMetazoa" id="XM_038188432.1">
    <property type="protein sequence ID" value="XP_038044360.1"/>
    <property type="gene ID" value="LOC119719112"/>
</dbReference>
<dbReference type="OMA" id="WSYIAEC"/>
<keyword evidence="2 19" id="KW-0285">Flavoprotein</keyword>
<dbReference type="Gene3D" id="3.20.20.70">
    <property type="entry name" value="Aldolase class I"/>
    <property type="match status" value="1"/>
</dbReference>
<evidence type="ECO:0000256" key="13">
    <source>
        <dbReference type="ARBA" id="ARBA00045365"/>
    </source>
</evidence>
<evidence type="ECO:0000256" key="19">
    <source>
        <dbReference type="RuleBase" id="RU291113"/>
    </source>
</evidence>
<dbReference type="RefSeq" id="XP_038044360.1">
    <property type="nucleotide sequence ID" value="XM_038188432.1"/>
</dbReference>
<comment type="catalytic activity">
    <reaction evidence="16">
        <text>a 5,6-dihydrouridine in mRNA + NADP(+) = a uridine in mRNA + NADPH + H(+)</text>
        <dbReference type="Rhea" id="RHEA:69855"/>
        <dbReference type="Rhea" id="RHEA-COMP:14658"/>
        <dbReference type="Rhea" id="RHEA-COMP:17789"/>
        <dbReference type="ChEBI" id="CHEBI:15378"/>
        <dbReference type="ChEBI" id="CHEBI:57783"/>
        <dbReference type="ChEBI" id="CHEBI:58349"/>
        <dbReference type="ChEBI" id="CHEBI:65315"/>
        <dbReference type="ChEBI" id="CHEBI:74443"/>
    </reaction>
    <physiologicalReaction direction="right-to-left" evidence="16">
        <dbReference type="Rhea" id="RHEA:69857"/>
    </physiologicalReaction>
</comment>
<evidence type="ECO:0000256" key="20">
    <source>
        <dbReference type="SAM" id="MobiDB-lite"/>
    </source>
</evidence>
<evidence type="ECO:0000256" key="16">
    <source>
        <dbReference type="ARBA" id="ARBA00049447"/>
    </source>
</evidence>
<comment type="catalytic activity">
    <reaction evidence="17">
        <text>5,6-dihydrouridine(47) in tRNA + NADP(+) = uridine(47) in tRNA + NADPH + H(+)</text>
        <dbReference type="Rhea" id="RHEA:53360"/>
        <dbReference type="Rhea" id="RHEA-COMP:13539"/>
        <dbReference type="Rhea" id="RHEA-COMP:13540"/>
        <dbReference type="ChEBI" id="CHEBI:15378"/>
        <dbReference type="ChEBI" id="CHEBI:57783"/>
        <dbReference type="ChEBI" id="CHEBI:58349"/>
        <dbReference type="ChEBI" id="CHEBI:65315"/>
        <dbReference type="ChEBI" id="CHEBI:74443"/>
        <dbReference type="EC" id="1.3.1.89"/>
    </reaction>
    <physiologicalReaction direction="right-to-left" evidence="17">
        <dbReference type="Rhea" id="RHEA:53362"/>
    </physiologicalReaction>
</comment>
<keyword evidence="23" id="KW-1185">Reference proteome</keyword>
<dbReference type="InterPro" id="IPR035587">
    <property type="entry name" value="DUS-like_FMN-bd"/>
</dbReference>
<comment type="catalytic activity">
    <reaction evidence="14">
        <text>5,6-dihydrouridine(47) in tRNA + NAD(+) = uridine(47) in tRNA + NADH + H(+)</text>
        <dbReference type="Rhea" id="RHEA:53364"/>
        <dbReference type="Rhea" id="RHEA-COMP:13539"/>
        <dbReference type="Rhea" id="RHEA-COMP:13540"/>
        <dbReference type="ChEBI" id="CHEBI:15378"/>
        <dbReference type="ChEBI" id="CHEBI:57540"/>
        <dbReference type="ChEBI" id="CHEBI:57945"/>
        <dbReference type="ChEBI" id="CHEBI:65315"/>
        <dbReference type="ChEBI" id="CHEBI:74443"/>
        <dbReference type="EC" id="1.3.1.89"/>
    </reaction>
    <physiologicalReaction direction="right-to-left" evidence="14">
        <dbReference type="Rhea" id="RHEA:53366"/>
    </physiologicalReaction>
</comment>
<evidence type="ECO:0000256" key="14">
    <source>
        <dbReference type="ARBA" id="ARBA00048266"/>
    </source>
</evidence>
<evidence type="ECO:0000256" key="12">
    <source>
        <dbReference type="ARBA" id="ARBA00023027"/>
    </source>
</evidence>
<dbReference type="InterPro" id="IPR013785">
    <property type="entry name" value="Aldolase_TIM"/>
</dbReference>
<accession>A0A913Z116</accession>
<reference evidence="22" key="1">
    <citation type="submission" date="2022-11" db="UniProtKB">
        <authorList>
            <consortium name="EnsemblMetazoa"/>
        </authorList>
    </citation>
    <scope>IDENTIFICATION</scope>
</reference>
<dbReference type="Gene3D" id="4.10.1000.10">
    <property type="entry name" value="Zinc finger, CCCH-type"/>
    <property type="match status" value="1"/>
</dbReference>
<evidence type="ECO:0000259" key="21">
    <source>
        <dbReference type="PROSITE" id="PS50103"/>
    </source>
</evidence>
<keyword evidence="10" id="KW-0521">NADP</keyword>
<protein>
    <recommendedName>
        <fullName evidence="19">tRNA-dihydrouridine(47) synthase [NAD(P)(+)]</fullName>
        <ecNumber evidence="19">1.3.1.-</ecNumber>
    </recommendedName>
    <alternativeName>
        <fullName evidence="19">tRNA-dihydrouridine synthase 3</fullName>
    </alternativeName>
</protein>
<keyword evidence="7" id="KW-0677">Repeat</keyword>
<keyword evidence="5 19" id="KW-0819">tRNA processing</keyword>
<evidence type="ECO:0000256" key="18">
    <source>
        <dbReference type="PROSITE-ProRule" id="PRU00723"/>
    </source>
</evidence>
<keyword evidence="8 18" id="KW-0863">Zinc-finger</keyword>
<evidence type="ECO:0000256" key="4">
    <source>
        <dbReference type="ARBA" id="ARBA00022664"/>
    </source>
</evidence>
<evidence type="ECO:0000256" key="10">
    <source>
        <dbReference type="ARBA" id="ARBA00022857"/>
    </source>
</evidence>
<evidence type="ECO:0000256" key="1">
    <source>
        <dbReference type="ARBA" id="ARBA00001917"/>
    </source>
</evidence>
<dbReference type="GO" id="GO:0102265">
    <property type="term" value="F:tRNA-dihydrouridine47 synthase activity"/>
    <property type="evidence" value="ECO:0007669"/>
    <property type="project" value="UniProtKB-EC"/>
</dbReference>
<dbReference type="FunFam" id="3.20.20.70:FF:000067">
    <property type="entry name" value="tRNA-dihydrouridine(47) synthase [NAD(P)(+)]"/>
    <property type="match status" value="1"/>
</dbReference>
<proteinExistence type="inferred from homology"/>
<dbReference type="GO" id="GO:0003723">
    <property type="term" value="F:RNA binding"/>
    <property type="evidence" value="ECO:0007669"/>
    <property type="project" value="TreeGrafter"/>
</dbReference>
<dbReference type="EC" id="1.3.1.-" evidence="19"/>
<comment type="cofactor">
    <cofactor evidence="1 19">
        <name>FMN</name>
        <dbReference type="ChEBI" id="CHEBI:58210"/>
    </cofactor>
</comment>
<feature type="domain" description="C3H1-type" evidence="21">
    <location>
        <begin position="116"/>
        <end position="144"/>
    </location>
</feature>
<evidence type="ECO:0000256" key="7">
    <source>
        <dbReference type="ARBA" id="ARBA00022737"/>
    </source>
</evidence>
<keyword evidence="11 19" id="KW-0560">Oxidoreductase</keyword>
<evidence type="ECO:0000256" key="2">
    <source>
        <dbReference type="ARBA" id="ARBA00022630"/>
    </source>
</evidence>
<comment type="function">
    <text evidence="13">Catalyzes the synthesis of dihydrouridine, a modified base, in various RNAs, such as tRNAs, mRNAs and some long non-coding RNAs (lncRNAs). Mainly modifies the uridine in position 47 (U47) in the D-loop of most cytoplasmic tRNAs. Also able to mediate the formation of dihydrouridine in some mRNAs, thereby regulating their translation.</text>
</comment>
<dbReference type="Pfam" id="PF18044">
    <property type="entry name" value="zf-CCCH_4"/>
    <property type="match status" value="1"/>
</dbReference>
<evidence type="ECO:0000256" key="6">
    <source>
        <dbReference type="ARBA" id="ARBA00022723"/>
    </source>
</evidence>
<feature type="region of interest" description="Disordered" evidence="20">
    <location>
        <begin position="312"/>
        <end position="344"/>
    </location>
</feature>
<dbReference type="InterPro" id="IPR000571">
    <property type="entry name" value="Znf_CCCH"/>
</dbReference>
<dbReference type="GO" id="GO:0050660">
    <property type="term" value="F:flavin adenine dinucleotide binding"/>
    <property type="evidence" value="ECO:0007669"/>
    <property type="project" value="UniProtKB-UniRule"/>
</dbReference>
<feature type="domain" description="C3H1-type" evidence="21">
    <location>
        <begin position="157"/>
        <end position="182"/>
    </location>
</feature>
<dbReference type="AlphaFoldDB" id="A0A913Z116"/>
<dbReference type="GO" id="GO:0008270">
    <property type="term" value="F:zinc ion binding"/>
    <property type="evidence" value="ECO:0007669"/>
    <property type="project" value="UniProtKB-KW"/>
</dbReference>
<feature type="region of interest" description="Disordered" evidence="20">
    <location>
        <begin position="1"/>
        <end position="22"/>
    </location>
</feature>
<comment type="catalytic activity">
    <reaction evidence="15">
        <text>a 5,6-dihydrouridine in mRNA + NAD(+) = a uridine in mRNA + NADH + H(+)</text>
        <dbReference type="Rhea" id="RHEA:69851"/>
        <dbReference type="Rhea" id="RHEA-COMP:14658"/>
        <dbReference type="Rhea" id="RHEA-COMP:17789"/>
        <dbReference type="ChEBI" id="CHEBI:15378"/>
        <dbReference type="ChEBI" id="CHEBI:57540"/>
        <dbReference type="ChEBI" id="CHEBI:57945"/>
        <dbReference type="ChEBI" id="CHEBI:65315"/>
        <dbReference type="ChEBI" id="CHEBI:74443"/>
    </reaction>
    <physiologicalReaction direction="right-to-left" evidence="15">
        <dbReference type="Rhea" id="RHEA:69853"/>
    </physiologicalReaction>
</comment>
<evidence type="ECO:0000313" key="22">
    <source>
        <dbReference type="EnsemblMetazoa" id="XP_038044360.1"/>
    </source>
</evidence>
<keyword evidence="9 18" id="KW-0862">Zinc</keyword>
<dbReference type="SMART" id="SM00356">
    <property type="entry name" value="ZnF_C3H1"/>
    <property type="match status" value="2"/>
</dbReference>
<dbReference type="InterPro" id="IPR018517">
    <property type="entry name" value="tRNA_hU_synthase_CS"/>
</dbReference>
<dbReference type="PROSITE" id="PS01136">
    <property type="entry name" value="UPF0034"/>
    <property type="match status" value="1"/>
</dbReference>
<keyword evidence="6 18" id="KW-0479">Metal-binding</keyword>
<feature type="zinc finger region" description="C3H1-type" evidence="18">
    <location>
        <begin position="157"/>
        <end position="182"/>
    </location>
</feature>
<feature type="compositionally biased region" description="Basic residues" evidence="20">
    <location>
        <begin position="97"/>
        <end position="111"/>
    </location>
</feature>
<feature type="compositionally biased region" description="Polar residues" evidence="20">
    <location>
        <begin position="240"/>
        <end position="249"/>
    </location>
</feature>
<feature type="compositionally biased region" description="Basic and acidic residues" evidence="20">
    <location>
        <begin position="85"/>
        <end position="96"/>
    </location>
</feature>
<evidence type="ECO:0000256" key="5">
    <source>
        <dbReference type="ARBA" id="ARBA00022694"/>
    </source>
</evidence>